<dbReference type="Gene3D" id="1.20.960.40">
    <property type="match status" value="1"/>
</dbReference>
<dbReference type="InterPro" id="IPR018993">
    <property type="entry name" value="FOP_dimerisation-dom_N"/>
</dbReference>
<evidence type="ECO:0000313" key="3">
    <source>
        <dbReference type="WBParaSite" id="nRc.2.0.1.t15596-RA"/>
    </source>
</evidence>
<keyword evidence="2" id="KW-1185">Reference proteome</keyword>
<dbReference type="GO" id="GO:0034453">
    <property type="term" value="P:microtubule anchoring"/>
    <property type="evidence" value="ECO:0007669"/>
    <property type="project" value="InterPro"/>
</dbReference>
<evidence type="ECO:0000313" key="2">
    <source>
        <dbReference type="Proteomes" id="UP000887565"/>
    </source>
</evidence>
<dbReference type="Proteomes" id="UP000887565">
    <property type="component" value="Unplaced"/>
</dbReference>
<proteinExistence type="predicted"/>
<reference evidence="3" key="1">
    <citation type="submission" date="2022-11" db="UniProtKB">
        <authorList>
            <consortium name="WormBaseParasite"/>
        </authorList>
    </citation>
    <scope>IDENTIFICATION</scope>
</reference>
<feature type="domain" description="FGFR1 oncogene partner (FOP) N-terminal dimerisation" evidence="1">
    <location>
        <begin position="71"/>
        <end position="149"/>
    </location>
</feature>
<dbReference type="WBParaSite" id="nRc.2.0.1.t15596-RA">
    <property type="protein sequence ID" value="nRc.2.0.1.t15596-RA"/>
    <property type="gene ID" value="nRc.2.0.1.g15596"/>
</dbReference>
<dbReference type="GO" id="GO:0005815">
    <property type="term" value="C:microtubule organizing center"/>
    <property type="evidence" value="ECO:0007669"/>
    <property type="project" value="InterPro"/>
</dbReference>
<organism evidence="2 3">
    <name type="scientific">Romanomermis culicivorax</name>
    <name type="common">Nematode worm</name>
    <dbReference type="NCBI Taxonomy" id="13658"/>
    <lineage>
        <taxon>Eukaryota</taxon>
        <taxon>Metazoa</taxon>
        <taxon>Ecdysozoa</taxon>
        <taxon>Nematoda</taxon>
        <taxon>Enoplea</taxon>
        <taxon>Dorylaimia</taxon>
        <taxon>Mermithida</taxon>
        <taxon>Mermithoidea</taxon>
        <taxon>Mermithidae</taxon>
        <taxon>Romanomermis</taxon>
    </lineage>
</organism>
<sequence>CLRKRFREYTELKHQNEDEIGTRIQAVHNPLILNLVVLQMSEEEDTELRDLAQLRASIFLAIDDQEKIKSKGPLSNERMEKYSQTEIGRICCGLISDFFQCMTMKATQSVFKPESGSKEISTRDQTAKFLDIELTKEIKDDVPLLEIVLNSALKLGRISNGYANELIKSDVKKATSPFSDQFKKVTAGEVSSENGRSNLLGDLPNLTSAASTFASFSKSTPAMKNKTSNEFSLKDLIGDSDDVSEDEISEEIVEDLEVEDLLNSSHSPHQISF</sequence>
<evidence type="ECO:0000259" key="1">
    <source>
        <dbReference type="Pfam" id="PF09398"/>
    </source>
</evidence>
<name>A0A915IP69_ROMCU</name>
<dbReference type="Pfam" id="PF09398">
    <property type="entry name" value="FOP_dimer"/>
    <property type="match status" value="1"/>
</dbReference>
<accession>A0A915IP69</accession>
<dbReference type="AlphaFoldDB" id="A0A915IP69"/>
<protein>
    <submittedName>
        <fullName evidence="3">FGFR1 oncogene partner (FOP) N-terminal dimerisation domain-containing protein</fullName>
    </submittedName>
</protein>